<organism evidence="2">
    <name type="scientific">uncultured Rubrobacteraceae bacterium</name>
    <dbReference type="NCBI Taxonomy" id="349277"/>
    <lineage>
        <taxon>Bacteria</taxon>
        <taxon>Bacillati</taxon>
        <taxon>Actinomycetota</taxon>
        <taxon>Rubrobacteria</taxon>
        <taxon>Rubrobacterales</taxon>
        <taxon>Rubrobacteraceae</taxon>
        <taxon>environmental samples</taxon>
    </lineage>
</organism>
<evidence type="ECO:0000259" key="1">
    <source>
        <dbReference type="PROSITE" id="PS51664"/>
    </source>
</evidence>
<dbReference type="AlphaFoldDB" id="A0A6J4NP25"/>
<dbReference type="PROSITE" id="PS51664">
    <property type="entry name" value="YCAO"/>
    <property type="match status" value="1"/>
</dbReference>
<sequence length="264" mass="28411">STDFGITNLYAVGAERDPDETPHPLALTACGEAADPDREKALKKAVMEYVAGRSRKPFDNGPISRMASVAPGSYVGRAIRAATPAHEEERGLREAVGWLGMGAREMRDLLEDPVYAVRSRVDFSSLPEPPTGVVEGSGADGVVGRLREGGLDPLYVDLSPAGGEVWVVRAIVPGLEVETASYGRIGARNLRRMLLRDDGDDGLVGTHAPPDGARRILLGEERREEFGPEPWLDVGALDRRVGPLYPLYREPSRHVAALVADGVL</sequence>
<dbReference type="Pfam" id="PF02624">
    <property type="entry name" value="YcaO"/>
    <property type="match status" value="1"/>
</dbReference>
<accession>A0A6J4NP25</accession>
<reference evidence="2" key="1">
    <citation type="submission" date="2020-02" db="EMBL/GenBank/DDBJ databases">
        <authorList>
            <person name="Meier V. D."/>
        </authorList>
    </citation>
    <scope>NUCLEOTIDE SEQUENCE</scope>
    <source>
        <strain evidence="2">AVDCRST_MAG01</strain>
    </source>
</reference>
<gene>
    <name evidence="2" type="ORF">AVDCRST_MAG01-01-445</name>
</gene>
<dbReference type="EMBL" id="CADCUW010000068">
    <property type="protein sequence ID" value="CAA9389762.1"/>
    <property type="molecule type" value="Genomic_DNA"/>
</dbReference>
<dbReference type="InterPro" id="IPR003776">
    <property type="entry name" value="YcaO-like_dom"/>
</dbReference>
<proteinExistence type="predicted"/>
<protein>
    <recommendedName>
        <fullName evidence="1">YcaO domain-containing protein</fullName>
    </recommendedName>
</protein>
<feature type="non-terminal residue" evidence="2">
    <location>
        <position position="1"/>
    </location>
</feature>
<name>A0A6J4NP25_9ACTN</name>
<feature type="domain" description="YcaO" evidence="1">
    <location>
        <begin position="1"/>
        <end position="212"/>
    </location>
</feature>
<evidence type="ECO:0000313" key="2">
    <source>
        <dbReference type="EMBL" id="CAA9389762.1"/>
    </source>
</evidence>